<proteinExistence type="predicted"/>
<evidence type="ECO:0000313" key="2">
    <source>
        <dbReference type="Proteomes" id="UP001160148"/>
    </source>
</evidence>
<dbReference type="EMBL" id="CARXXK010000002">
    <property type="protein sequence ID" value="CAI6358137.1"/>
    <property type="molecule type" value="Genomic_DNA"/>
</dbReference>
<gene>
    <name evidence="1" type="ORF">MEUPH1_LOCUS13688</name>
</gene>
<organism evidence="1 2">
    <name type="scientific">Macrosiphum euphorbiae</name>
    <name type="common">potato aphid</name>
    <dbReference type="NCBI Taxonomy" id="13131"/>
    <lineage>
        <taxon>Eukaryota</taxon>
        <taxon>Metazoa</taxon>
        <taxon>Ecdysozoa</taxon>
        <taxon>Arthropoda</taxon>
        <taxon>Hexapoda</taxon>
        <taxon>Insecta</taxon>
        <taxon>Pterygota</taxon>
        <taxon>Neoptera</taxon>
        <taxon>Paraneoptera</taxon>
        <taxon>Hemiptera</taxon>
        <taxon>Sternorrhyncha</taxon>
        <taxon>Aphidomorpha</taxon>
        <taxon>Aphidoidea</taxon>
        <taxon>Aphididae</taxon>
        <taxon>Macrosiphini</taxon>
        <taxon>Macrosiphum</taxon>
    </lineage>
</organism>
<accession>A0AAV0WRC6</accession>
<sequence>MENYMQFVPSLSSTLNAVLVPTDSNTSEIDEFSNKTYSTLTNPSTSTIALPSSTSYSHTKERRTIEWSTETLLDLLHTTNDGRCIFADARLNNGNLSDEAQNSLTKLIINHLFQEQNRGSDIYFHKIADLIVEIFPKEIKSIYFIPARHEGTSQTHSKGKLVERWKNVARKLRSLGAIDYERGKKENINIPTSSHQSFSEEVECTKLWLKNDGLSAPFDDILINKWILTYEIRKADVFGPCSRNLSSVFELWPLICSPKGYLLVAEDFKIGYPDTIQLFEDWNVFIKTWSDFTKLLVTLRRGSIKDKHARSLLMQLDASDVNGNFMISEIIKLLLLPYLIPTKTQIKNSSANTSNKTKFWKPSLEESAAAFICHVTNLIELNEEILKRRKKYSQFGATIQPYLILVGNDIYSINTCYVRVNEQLWAFECPLKALDACFKIYFALNCAYSKECYETWMIIQLLVYKIKTPFDKPTAIINTILNKFSNV</sequence>
<keyword evidence="2" id="KW-1185">Reference proteome</keyword>
<comment type="caution">
    <text evidence="1">The sequence shown here is derived from an EMBL/GenBank/DDBJ whole genome shotgun (WGS) entry which is preliminary data.</text>
</comment>
<name>A0AAV0WRC6_9HEMI</name>
<protein>
    <submittedName>
        <fullName evidence="1">Uncharacterized protein</fullName>
    </submittedName>
</protein>
<dbReference type="Proteomes" id="UP001160148">
    <property type="component" value="Unassembled WGS sequence"/>
</dbReference>
<evidence type="ECO:0000313" key="1">
    <source>
        <dbReference type="EMBL" id="CAI6358137.1"/>
    </source>
</evidence>
<dbReference type="AlphaFoldDB" id="A0AAV0WRC6"/>
<reference evidence="1 2" key="1">
    <citation type="submission" date="2023-01" db="EMBL/GenBank/DDBJ databases">
        <authorList>
            <person name="Whitehead M."/>
        </authorList>
    </citation>
    <scope>NUCLEOTIDE SEQUENCE [LARGE SCALE GENOMIC DNA]</scope>
</reference>